<name>A0A9N9PBL7_9GLOM</name>
<sequence>NISILQPLLSNLEQRYNEWPEHQQAVVRETLNDMINSPSIVLQNPNVVYAKGRSTSATNN</sequence>
<protein>
    <submittedName>
        <fullName evidence="1">15180_t:CDS:1</fullName>
    </submittedName>
</protein>
<feature type="non-terminal residue" evidence="1">
    <location>
        <position position="1"/>
    </location>
</feature>
<dbReference type="AlphaFoldDB" id="A0A9N9PBL7"/>
<evidence type="ECO:0000313" key="2">
    <source>
        <dbReference type="Proteomes" id="UP000789405"/>
    </source>
</evidence>
<evidence type="ECO:0000313" key="1">
    <source>
        <dbReference type="EMBL" id="CAG8801499.1"/>
    </source>
</evidence>
<gene>
    <name evidence="1" type="ORF">DERYTH_LOCUS23467</name>
</gene>
<comment type="caution">
    <text evidence="1">The sequence shown here is derived from an EMBL/GenBank/DDBJ whole genome shotgun (WGS) entry which is preliminary data.</text>
</comment>
<dbReference type="OrthoDB" id="2436819at2759"/>
<dbReference type="EMBL" id="CAJVPY010035918">
    <property type="protein sequence ID" value="CAG8801499.1"/>
    <property type="molecule type" value="Genomic_DNA"/>
</dbReference>
<organism evidence="1 2">
    <name type="scientific">Dentiscutata erythropus</name>
    <dbReference type="NCBI Taxonomy" id="1348616"/>
    <lineage>
        <taxon>Eukaryota</taxon>
        <taxon>Fungi</taxon>
        <taxon>Fungi incertae sedis</taxon>
        <taxon>Mucoromycota</taxon>
        <taxon>Glomeromycotina</taxon>
        <taxon>Glomeromycetes</taxon>
        <taxon>Diversisporales</taxon>
        <taxon>Gigasporaceae</taxon>
        <taxon>Dentiscutata</taxon>
    </lineage>
</organism>
<accession>A0A9N9PBL7</accession>
<dbReference type="Proteomes" id="UP000789405">
    <property type="component" value="Unassembled WGS sequence"/>
</dbReference>
<reference evidence="1" key="1">
    <citation type="submission" date="2021-06" db="EMBL/GenBank/DDBJ databases">
        <authorList>
            <person name="Kallberg Y."/>
            <person name="Tangrot J."/>
            <person name="Rosling A."/>
        </authorList>
    </citation>
    <scope>NUCLEOTIDE SEQUENCE</scope>
    <source>
        <strain evidence="1">MA453B</strain>
    </source>
</reference>
<keyword evidence="2" id="KW-1185">Reference proteome</keyword>
<proteinExistence type="predicted"/>